<keyword evidence="10" id="KW-0520">NAD</keyword>
<keyword evidence="8" id="KW-0521">NADP</keyword>
<comment type="similarity">
    <text evidence="2">In the C-terminal section; belongs to the flavoprotein pyridine nucleotide cytochrome reductase family.</text>
</comment>
<evidence type="ECO:0000256" key="1">
    <source>
        <dbReference type="ARBA" id="ARBA00001970"/>
    </source>
</evidence>
<proteinExistence type="inferred from homology"/>
<dbReference type="GO" id="GO:0046872">
    <property type="term" value="F:metal ion binding"/>
    <property type="evidence" value="ECO:0007669"/>
    <property type="project" value="UniProtKB-KW"/>
</dbReference>
<comment type="function">
    <text evidence="11">Is involved in NO detoxification in an aerobic process, termed nitric oxide dioxygenase (NOD) reaction that utilizes O(2) and NAD(P)H to convert NO to nitrate, which protects the bacterium from various noxious nitrogen compounds. Therefore, plays a central role in the inducible response to nitrosative stress.</text>
</comment>
<reference evidence="17 18" key="1">
    <citation type="submission" date="2019-06" db="EMBL/GenBank/DDBJ databases">
        <title>A novel bacterium of genus Amaricoccus, isolated from marine sediment.</title>
        <authorList>
            <person name="Huang H."/>
            <person name="Mo K."/>
            <person name="Hu Y."/>
        </authorList>
    </citation>
    <scope>NUCLEOTIDE SEQUENCE [LARGE SCALE GENOMIC DNA]</scope>
    <source>
        <strain evidence="17 18">HB172011</strain>
    </source>
</reference>
<sequence length="395" mass="43412">MPKPLSEATLALVEATAPVVARHVDQIVPCMYRRLLADPAIRALFNMSHQHGDSPQHKALANALVAYASHIRNPGVLAGALERIAQKHAGLQILPEHYPHVAEALLGAVSEVLGEAATPEILAAWGEAYWFLADTLIAREEEIYTASEDAAGGWRGWRRFRVVAKTPETAEITSFTLRPADGGPVAPHLPGQYLSFRFRPTEGEELRRNYSISSAPDGVSYRITVKREPGGRVSNWLHDEVEVGAEFDTAPPAGEFFLDPAGKKEVVLLSGGVGLTPMISMLESYAESDLRMIYIHGTRDRAHHAMRDRHLALADESHVFYENAEIDEEMARHGIRPGRIDPDTLVKVTDPTRADYFVCGPTAFMEAMVRALKAANVPDTRIHHEFFGPAAARIG</sequence>
<keyword evidence="4" id="KW-0216">Detoxification</keyword>
<dbReference type="Pfam" id="PF00175">
    <property type="entry name" value="NAD_binding_1"/>
    <property type="match status" value="1"/>
</dbReference>
<evidence type="ECO:0000256" key="3">
    <source>
        <dbReference type="ARBA" id="ARBA00012229"/>
    </source>
</evidence>
<evidence type="ECO:0000256" key="2">
    <source>
        <dbReference type="ARBA" id="ARBA00006401"/>
    </source>
</evidence>
<evidence type="ECO:0000256" key="4">
    <source>
        <dbReference type="ARBA" id="ARBA00022575"/>
    </source>
</evidence>
<dbReference type="CDD" id="cd08922">
    <property type="entry name" value="FHb-globin"/>
    <property type="match status" value="1"/>
</dbReference>
<dbReference type="PANTHER" id="PTHR43396:SF3">
    <property type="entry name" value="FLAVOHEMOPROTEIN"/>
    <property type="match status" value="1"/>
</dbReference>
<dbReference type="PROSITE" id="PS51384">
    <property type="entry name" value="FAD_FR"/>
    <property type="match status" value="1"/>
</dbReference>
<keyword evidence="9" id="KW-0408">Iron</keyword>
<dbReference type="Proteomes" id="UP000319255">
    <property type="component" value="Unassembled WGS sequence"/>
</dbReference>
<dbReference type="InterPro" id="IPR000971">
    <property type="entry name" value="Globin"/>
</dbReference>
<keyword evidence="18" id="KW-1185">Reference proteome</keyword>
<feature type="domain" description="FAD-binding FR-type" evidence="16">
    <location>
        <begin position="155"/>
        <end position="259"/>
    </location>
</feature>
<organism evidence="17 18">
    <name type="scientific">Amaricoccus solimangrovi</name>
    <dbReference type="NCBI Taxonomy" id="2589815"/>
    <lineage>
        <taxon>Bacteria</taxon>
        <taxon>Pseudomonadati</taxon>
        <taxon>Pseudomonadota</taxon>
        <taxon>Alphaproteobacteria</taxon>
        <taxon>Rhodobacterales</taxon>
        <taxon>Paracoccaceae</taxon>
        <taxon>Amaricoccus</taxon>
    </lineage>
</organism>
<evidence type="ECO:0000256" key="7">
    <source>
        <dbReference type="ARBA" id="ARBA00022723"/>
    </source>
</evidence>
<dbReference type="GO" id="GO:0046210">
    <property type="term" value="P:nitric oxide catabolic process"/>
    <property type="evidence" value="ECO:0007669"/>
    <property type="project" value="TreeGrafter"/>
</dbReference>
<dbReference type="InterPro" id="IPR008333">
    <property type="entry name" value="Cbr1-like_FAD-bd_dom"/>
</dbReference>
<dbReference type="CDD" id="cd06184">
    <property type="entry name" value="flavohem_like_fad_nad_binding"/>
    <property type="match status" value="1"/>
</dbReference>
<feature type="domain" description="Globin" evidence="15">
    <location>
        <begin position="4"/>
        <end position="141"/>
    </location>
</feature>
<evidence type="ECO:0000256" key="9">
    <source>
        <dbReference type="ARBA" id="ARBA00023004"/>
    </source>
</evidence>
<dbReference type="Pfam" id="PF00970">
    <property type="entry name" value="FAD_binding_6"/>
    <property type="match status" value="1"/>
</dbReference>
<comment type="similarity">
    <text evidence="14">Belongs to the globin family.</text>
</comment>
<dbReference type="GO" id="GO:0008941">
    <property type="term" value="F:nitric oxide dioxygenase NAD(P)H activity"/>
    <property type="evidence" value="ECO:0007669"/>
    <property type="project" value="UniProtKB-EC"/>
</dbReference>
<comment type="catalytic activity">
    <reaction evidence="12">
        <text>2 nitric oxide + NADH + 2 O2 = 2 nitrate + NAD(+) + H(+)</text>
        <dbReference type="Rhea" id="RHEA:19469"/>
        <dbReference type="ChEBI" id="CHEBI:15378"/>
        <dbReference type="ChEBI" id="CHEBI:15379"/>
        <dbReference type="ChEBI" id="CHEBI:16480"/>
        <dbReference type="ChEBI" id="CHEBI:17632"/>
        <dbReference type="ChEBI" id="CHEBI:57540"/>
        <dbReference type="ChEBI" id="CHEBI:57945"/>
        <dbReference type="EC" id="1.14.12.17"/>
    </reaction>
</comment>
<dbReference type="RefSeq" id="WP_140454030.1">
    <property type="nucleotide sequence ID" value="NZ_VFRP01000008.1"/>
</dbReference>
<evidence type="ECO:0000256" key="5">
    <source>
        <dbReference type="ARBA" id="ARBA00022617"/>
    </source>
</evidence>
<dbReference type="InterPro" id="IPR001433">
    <property type="entry name" value="OxRdtase_FAD/NAD-bd"/>
</dbReference>
<dbReference type="Gene3D" id="2.40.30.10">
    <property type="entry name" value="Translation factors"/>
    <property type="match status" value="1"/>
</dbReference>
<evidence type="ECO:0000256" key="11">
    <source>
        <dbReference type="ARBA" id="ARBA00025094"/>
    </source>
</evidence>
<name>A0A501WNI5_9RHOB</name>
<dbReference type="SUPFAM" id="SSF52343">
    <property type="entry name" value="Ferredoxin reductase-like, C-terminal NADP-linked domain"/>
    <property type="match status" value="1"/>
</dbReference>
<dbReference type="InterPro" id="IPR009050">
    <property type="entry name" value="Globin-like_sf"/>
</dbReference>
<dbReference type="Gene3D" id="1.10.490.10">
    <property type="entry name" value="Globins"/>
    <property type="match status" value="1"/>
</dbReference>
<keyword evidence="17" id="KW-0560">Oxidoreductase</keyword>
<dbReference type="Pfam" id="PF00042">
    <property type="entry name" value="Globin"/>
    <property type="match status" value="1"/>
</dbReference>
<dbReference type="PROSITE" id="PS01033">
    <property type="entry name" value="GLOBIN"/>
    <property type="match status" value="1"/>
</dbReference>
<dbReference type="SUPFAM" id="SSF46458">
    <property type="entry name" value="Globin-like"/>
    <property type="match status" value="1"/>
</dbReference>
<evidence type="ECO:0000259" key="15">
    <source>
        <dbReference type="PROSITE" id="PS01033"/>
    </source>
</evidence>
<evidence type="ECO:0000256" key="6">
    <source>
        <dbReference type="ARBA" id="ARBA00022621"/>
    </source>
</evidence>
<dbReference type="NCBIfam" id="NF009805">
    <property type="entry name" value="PRK13289.1"/>
    <property type="match status" value="1"/>
</dbReference>
<keyword evidence="7" id="KW-0479">Metal-binding</keyword>
<dbReference type="EMBL" id="VFRP01000008">
    <property type="protein sequence ID" value="TPE50999.1"/>
    <property type="molecule type" value="Genomic_DNA"/>
</dbReference>
<dbReference type="FunFam" id="2.40.30.10:FF:000034">
    <property type="entry name" value="Flavohemoprotein"/>
    <property type="match status" value="1"/>
</dbReference>
<gene>
    <name evidence="17" type="primary">hmpA</name>
    <name evidence="17" type="ORF">FJM51_10185</name>
</gene>
<evidence type="ECO:0000259" key="16">
    <source>
        <dbReference type="PROSITE" id="PS51384"/>
    </source>
</evidence>
<dbReference type="EC" id="1.14.12.17" evidence="3"/>
<dbReference type="GO" id="GO:0071500">
    <property type="term" value="P:cellular response to nitrosative stress"/>
    <property type="evidence" value="ECO:0007669"/>
    <property type="project" value="TreeGrafter"/>
</dbReference>
<dbReference type="GO" id="GO:0005344">
    <property type="term" value="F:oxygen carrier activity"/>
    <property type="evidence" value="ECO:0007669"/>
    <property type="project" value="UniProtKB-KW"/>
</dbReference>
<evidence type="ECO:0000313" key="18">
    <source>
        <dbReference type="Proteomes" id="UP000319255"/>
    </source>
</evidence>
<dbReference type="GO" id="GO:0071949">
    <property type="term" value="F:FAD binding"/>
    <property type="evidence" value="ECO:0007669"/>
    <property type="project" value="TreeGrafter"/>
</dbReference>
<accession>A0A501WNI5</accession>
<dbReference type="AlphaFoldDB" id="A0A501WNI5"/>
<evidence type="ECO:0000256" key="12">
    <source>
        <dbReference type="ARBA" id="ARBA00048649"/>
    </source>
</evidence>
<dbReference type="GO" id="GO:0020037">
    <property type="term" value="F:heme binding"/>
    <property type="evidence" value="ECO:0007669"/>
    <property type="project" value="InterPro"/>
</dbReference>
<evidence type="ECO:0000256" key="14">
    <source>
        <dbReference type="RuleBase" id="RU000356"/>
    </source>
</evidence>
<dbReference type="GO" id="GO:0009636">
    <property type="term" value="P:response to toxic substance"/>
    <property type="evidence" value="ECO:0007669"/>
    <property type="project" value="UniProtKB-KW"/>
</dbReference>
<keyword evidence="6 14" id="KW-0561">Oxygen transport</keyword>
<evidence type="ECO:0000256" key="13">
    <source>
        <dbReference type="ARBA" id="ARBA00049433"/>
    </source>
</evidence>
<evidence type="ECO:0000256" key="10">
    <source>
        <dbReference type="ARBA" id="ARBA00023027"/>
    </source>
</evidence>
<dbReference type="InterPro" id="IPR017927">
    <property type="entry name" value="FAD-bd_FR_type"/>
</dbReference>
<comment type="caution">
    <text evidence="17">The sequence shown here is derived from an EMBL/GenBank/DDBJ whole genome shotgun (WGS) entry which is preliminary data.</text>
</comment>
<dbReference type="InterPro" id="IPR017938">
    <property type="entry name" value="Riboflavin_synthase-like_b-brl"/>
</dbReference>
<dbReference type="InterPro" id="IPR012292">
    <property type="entry name" value="Globin/Proto"/>
</dbReference>
<dbReference type="InterPro" id="IPR039261">
    <property type="entry name" value="FNR_nucleotide-bd"/>
</dbReference>
<dbReference type="Gene3D" id="3.40.50.80">
    <property type="entry name" value="Nucleotide-binding domain of ferredoxin-NADP reductase (FNR) module"/>
    <property type="match status" value="1"/>
</dbReference>
<dbReference type="GO" id="GO:0019825">
    <property type="term" value="F:oxygen binding"/>
    <property type="evidence" value="ECO:0007669"/>
    <property type="project" value="InterPro"/>
</dbReference>
<dbReference type="PRINTS" id="PR00410">
    <property type="entry name" value="PHEHYDRXLASE"/>
</dbReference>
<protein>
    <recommendedName>
        <fullName evidence="3">nitric oxide dioxygenase</fullName>
        <ecNumber evidence="3">1.14.12.17</ecNumber>
    </recommendedName>
</protein>
<comment type="cofactor">
    <cofactor evidence="1">
        <name>heme b</name>
        <dbReference type="ChEBI" id="CHEBI:60344"/>
    </cofactor>
</comment>
<keyword evidence="5 14" id="KW-0349">Heme</keyword>
<keyword evidence="14" id="KW-0813">Transport</keyword>
<comment type="catalytic activity">
    <reaction evidence="13">
        <text>2 nitric oxide + NADPH + 2 O2 = 2 nitrate + NADP(+) + H(+)</text>
        <dbReference type="Rhea" id="RHEA:19465"/>
        <dbReference type="ChEBI" id="CHEBI:15378"/>
        <dbReference type="ChEBI" id="CHEBI:15379"/>
        <dbReference type="ChEBI" id="CHEBI:16480"/>
        <dbReference type="ChEBI" id="CHEBI:17632"/>
        <dbReference type="ChEBI" id="CHEBI:57783"/>
        <dbReference type="ChEBI" id="CHEBI:58349"/>
        <dbReference type="EC" id="1.14.12.17"/>
    </reaction>
</comment>
<evidence type="ECO:0000256" key="8">
    <source>
        <dbReference type="ARBA" id="ARBA00022857"/>
    </source>
</evidence>
<evidence type="ECO:0000313" key="17">
    <source>
        <dbReference type="EMBL" id="TPE50999.1"/>
    </source>
</evidence>
<dbReference type="OrthoDB" id="9786134at2"/>
<dbReference type="PANTHER" id="PTHR43396">
    <property type="entry name" value="FLAVOHEMOPROTEIN"/>
    <property type="match status" value="1"/>
</dbReference>
<dbReference type="SUPFAM" id="SSF63380">
    <property type="entry name" value="Riboflavin synthase domain-like"/>
    <property type="match status" value="1"/>
</dbReference>